<reference evidence="1" key="2">
    <citation type="journal article" date="2024" name="Heliyon">
        <title>Complete genome sequence of the novel virulent phage PMBT24 infecting Enterocloster bolteae from the human gut.</title>
        <authorList>
            <person name="Sprotte S."/>
            <person name="Brinks E."/>
            <person name="Neve H."/>
            <person name="Franz C.M.A.P."/>
        </authorList>
    </citation>
    <scope>NUCLEOTIDE SEQUENCE</scope>
</reference>
<evidence type="ECO:0000313" key="1">
    <source>
        <dbReference type="EMBL" id="WDQ45570.1"/>
    </source>
</evidence>
<proteinExistence type="predicted"/>
<dbReference type="EMBL" id="OQ326496">
    <property type="protein sequence ID" value="WDQ45570.1"/>
    <property type="molecule type" value="Genomic_DNA"/>
</dbReference>
<protein>
    <submittedName>
        <fullName evidence="1">Uncharacterized protein</fullName>
    </submittedName>
</protein>
<organism evidence="1">
    <name type="scientific">Enterocloster phage PMBT24</name>
    <dbReference type="NCBI Taxonomy" id="3025413"/>
    <lineage>
        <taxon>Viruses</taxon>
        <taxon>Duplodnaviria</taxon>
        <taxon>Heunggongvirae</taxon>
        <taxon>Uroviricota</taxon>
        <taxon>Caudoviricetes</taxon>
    </lineage>
</organism>
<sequence>MEAVVPIHKNRFPSKLFFNHLKSPYFLFIGISPPMY</sequence>
<accession>A0AAT9TS17</accession>
<reference evidence="1" key="1">
    <citation type="submission" date="2023-01" db="EMBL/GenBank/DDBJ databases">
        <authorList>
            <person name="Sprotte S."/>
            <person name="Brinks E."/>
        </authorList>
    </citation>
    <scope>NUCLEOTIDE SEQUENCE</scope>
</reference>
<name>A0AAT9TS17_9CAUD</name>